<dbReference type="Pfam" id="PF00120">
    <property type="entry name" value="Gln-synt_C"/>
    <property type="match status" value="2"/>
</dbReference>
<dbReference type="PANTHER" id="PTHR43785:SF2">
    <property type="entry name" value="TYPE-1 GLUTAMINE SYNTHETASE 1"/>
    <property type="match status" value="1"/>
</dbReference>
<organism evidence="6 7">
    <name type="scientific">Chlorella vulgaris</name>
    <name type="common">Green alga</name>
    <dbReference type="NCBI Taxonomy" id="3077"/>
    <lineage>
        <taxon>Eukaryota</taxon>
        <taxon>Viridiplantae</taxon>
        <taxon>Chlorophyta</taxon>
        <taxon>core chlorophytes</taxon>
        <taxon>Trebouxiophyceae</taxon>
        <taxon>Chlorellales</taxon>
        <taxon>Chlorellaceae</taxon>
        <taxon>Chlorella clade</taxon>
        <taxon>Chlorella</taxon>
    </lineage>
</organism>
<dbReference type="GO" id="GO:0006542">
    <property type="term" value="P:glutamine biosynthetic process"/>
    <property type="evidence" value="ECO:0007669"/>
    <property type="project" value="InterPro"/>
</dbReference>
<feature type="domain" description="GS catalytic" evidence="5">
    <location>
        <begin position="129"/>
        <end position="515"/>
    </location>
</feature>
<dbReference type="EMBL" id="SIDB01000014">
    <property type="protein sequence ID" value="KAI3423969.1"/>
    <property type="molecule type" value="Genomic_DNA"/>
</dbReference>
<keyword evidence="7" id="KW-1185">Reference proteome</keyword>
<dbReference type="OrthoDB" id="77835at2759"/>
<sequence length="515" mass="54932">MSSPARFHTLPAGQEVQQSIMAPEWNTVFAPSVQFVRLLWCDAAGIRRCRVVPRRKLELACKHGIGMAYACMWLPAWGDRCIEDPAGVPVGEMRLAPDVTAARTLPWMPSHGMALVTMCEQHEPWDCCPRTALQRVVDKAQKDFSLTFQLGFELEFYLLRPHKQADGSGSGSGGNSGGSGSSRGGLPPPIDTSNYCHSGALDAAAAVLGEMCATLSALGVVVEQLHPESGPGQFEIAMGPAAPQQAADSLLFAMEAVAAVARKHGLLASFLPKLFKGAAASGQHCHFSVWQAGTNLLQHEPRPAPAAAGMLPTPPRIFKLAGSSDPALPGLDPTGEAFLAGVLRHLPALMTFTSPSPNSFRRQAPHCWAGAYQCYGPHNREAALRLCSNPGDLAAANAELKAFDATCNPHLAAAAMIVAGLQGVREGLNLPPPVELDPGSLTDTQRRAAGIRQLPATLEEAIEAYDSDKGFQAALVDAFGTPTLPRAFMAVRRSEWQHLKGMTLEEEAELLCARY</sequence>
<comment type="caution">
    <text evidence="6">The sequence shown here is derived from an EMBL/GenBank/DDBJ whole genome shotgun (WGS) entry which is preliminary data.</text>
</comment>
<accession>A0A9D4TEZ8</accession>
<dbReference type="Gene3D" id="3.30.590.10">
    <property type="entry name" value="Glutamine synthetase/guanido kinase, catalytic domain"/>
    <property type="match status" value="1"/>
</dbReference>
<dbReference type="PANTHER" id="PTHR43785">
    <property type="entry name" value="GAMMA-GLUTAMYLPUTRESCINE SYNTHETASE"/>
    <property type="match status" value="1"/>
</dbReference>
<dbReference type="PROSITE" id="PS51987">
    <property type="entry name" value="GS_CATALYTIC"/>
    <property type="match status" value="1"/>
</dbReference>
<evidence type="ECO:0000313" key="6">
    <source>
        <dbReference type="EMBL" id="KAI3423969.1"/>
    </source>
</evidence>
<protein>
    <recommendedName>
        <fullName evidence="5">GS catalytic domain-containing protein</fullName>
    </recommendedName>
</protein>
<dbReference type="InterPro" id="IPR036651">
    <property type="entry name" value="Gln_synt_N_sf"/>
</dbReference>
<gene>
    <name evidence="6" type="ORF">D9Q98_009803</name>
</gene>
<dbReference type="InterPro" id="IPR014746">
    <property type="entry name" value="Gln_synth/guanido_kin_cat_dom"/>
</dbReference>
<name>A0A9D4TEZ8_CHLVU</name>
<evidence type="ECO:0000313" key="7">
    <source>
        <dbReference type="Proteomes" id="UP001055712"/>
    </source>
</evidence>
<dbReference type="Proteomes" id="UP001055712">
    <property type="component" value="Unassembled WGS sequence"/>
</dbReference>
<dbReference type="Gene3D" id="3.10.20.70">
    <property type="entry name" value="Glutamine synthetase, N-terminal domain"/>
    <property type="match status" value="1"/>
</dbReference>
<evidence type="ECO:0000259" key="5">
    <source>
        <dbReference type="PROSITE" id="PS51987"/>
    </source>
</evidence>
<keyword evidence="1" id="KW-0436">Ligase</keyword>
<feature type="compositionally biased region" description="Gly residues" evidence="4">
    <location>
        <begin position="168"/>
        <end position="183"/>
    </location>
</feature>
<feature type="region of interest" description="Disordered" evidence="4">
    <location>
        <begin position="165"/>
        <end position="189"/>
    </location>
</feature>
<dbReference type="GO" id="GO:0004356">
    <property type="term" value="F:glutamine synthetase activity"/>
    <property type="evidence" value="ECO:0007669"/>
    <property type="project" value="InterPro"/>
</dbReference>
<proteinExistence type="inferred from homology"/>
<evidence type="ECO:0000256" key="3">
    <source>
        <dbReference type="RuleBase" id="RU000384"/>
    </source>
</evidence>
<dbReference type="InterPro" id="IPR008146">
    <property type="entry name" value="Gln_synth_cat_dom"/>
</dbReference>
<dbReference type="SMART" id="SM01230">
    <property type="entry name" value="Gln-synt_C"/>
    <property type="match status" value="1"/>
</dbReference>
<evidence type="ECO:0000256" key="4">
    <source>
        <dbReference type="SAM" id="MobiDB-lite"/>
    </source>
</evidence>
<evidence type="ECO:0000256" key="1">
    <source>
        <dbReference type="ARBA" id="ARBA00022598"/>
    </source>
</evidence>
<dbReference type="SUPFAM" id="SSF54368">
    <property type="entry name" value="Glutamine synthetase, N-terminal domain"/>
    <property type="match status" value="1"/>
</dbReference>
<comment type="similarity">
    <text evidence="2 3">Belongs to the glutamine synthetase family.</text>
</comment>
<evidence type="ECO:0000256" key="2">
    <source>
        <dbReference type="PROSITE-ProRule" id="PRU01331"/>
    </source>
</evidence>
<reference evidence="6" key="2">
    <citation type="submission" date="2020-11" db="EMBL/GenBank/DDBJ databases">
        <authorList>
            <person name="Cecchin M."/>
            <person name="Marcolungo L."/>
            <person name="Rossato M."/>
            <person name="Girolomoni L."/>
            <person name="Cosentino E."/>
            <person name="Cuine S."/>
            <person name="Li-Beisson Y."/>
            <person name="Delledonne M."/>
            <person name="Ballottari M."/>
        </authorList>
    </citation>
    <scope>NUCLEOTIDE SEQUENCE</scope>
    <source>
        <strain evidence="6">211/11P</strain>
        <tissue evidence="6">Whole cell</tissue>
    </source>
</reference>
<dbReference type="AlphaFoldDB" id="A0A9D4TEZ8"/>
<dbReference type="SUPFAM" id="SSF55931">
    <property type="entry name" value="Glutamine synthetase/guanido kinase"/>
    <property type="match status" value="1"/>
</dbReference>
<reference evidence="6" key="1">
    <citation type="journal article" date="2019" name="Plant J.">
        <title>Chlorella vulgaris genome assembly and annotation reveals the molecular basis for metabolic acclimation to high light conditions.</title>
        <authorList>
            <person name="Cecchin M."/>
            <person name="Marcolungo L."/>
            <person name="Rossato M."/>
            <person name="Girolomoni L."/>
            <person name="Cosentino E."/>
            <person name="Cuine S."/>
            <person name="Li-Beisson Y."/>
            <person name="Delledonne M."/>
            <person name="Ballottari M."/>
        </authorList>
    </citation>
    <scope>NUCLEOTIDE SEQUENCE</scope>
    <source>
        <strain evidence="6">211/11P</strain>
    </source>
</reference>